<gene>
    <name evidence="1" type="ordered locus">Sbal195_0757</name>
</gene>
<evidence type="ECO:0000313" key="2">
    <source>
        <dbReference type="Proteomes" id="UP000000770"/>
    </source>
</evidence>
<name>A9L136_SHEB9</name>
<dbReference type="KEGG" id="sbn:Sbal195_0757"/>
<organism evidence="1 2">
    <name type="scientific">Shewanella baltica (strain OS195)</name>
    <dbReference type="NCBI Taxonomy" id="399599"/>
    <lineage>
        <taxon>Bacteria</taxon>
        <taxon>Pseudomonadati</taxon>
        <taxon>Pseudomonadota</taxon>
        <taxon>Gammaproteobacteria</taxon>
        <taxon>Alteromonadales</taxon>
        <taxon>Shewanellaceae</taxon>
        <taxon>Shewanella</taxon>
    </lineage>
</organism>
<sequence length="97" mass="11155">MKLPQALSMAATHKLTVLLPIKMGFFLIVRSTKGPYSKPSINAELMNKYQINGFDMFECNVVEVNLKGRKVIKEVQEKWLQWAVTESDINNPHYLVM</sequence>
<proteinExistence type="predicted"/>
<dbReference type="RefSeq" id="WP_012196656.1">
    <property type="nucleotide sequence ID" value="NC_009997.1"/>
</dbReference>
<evidence type="ECO:0000313" key="1">
    <source>
        <dbReference type="EMBL" id="ABX47935.1"/>
    </source>
</evidence>
<dbReference type="HOGENOM" id="CLU_2345092_0_0_6"/>
<accession>A9L136</accession>
<protein>
    <submittedName>
        <fullName evidence="1">Uncharacterized protein</fullName>
    </submittedName>
</protein>
<reference evidence="1 2" key="1">
    <citation type="submission" date="2007-11" db="EMBL/GenBank/DDBJ databases">
        <title>Complete sequence of chromosome of Shewanella baltica OS195.</title>
        <authorList>
            <consortium name="US DOE Joint Genome Institute"/>
            <person name="Copeland A."/>
            <person name="Lucas S."/>
            <person name="Lapidus A."/>
            <person name="Barry K."/>
            <person name="Glavina del Rio T."/>
            <person name="Dalin E."/>
            <person name="Tice H."/>
            <person name="Pitluck S."/>
            <person name="Chain P."/>
            <person name="Malfatti S."/>
            <person name="Shin M."/>
            <person name="Vergez L."/>
            <person name="Schmutz J."/>
            <person name="Larimer F."/>
            <person name="Land M."/>
            <person name="Hauser L."/>
            <person name="Kyrpides N."/>
            <person name="Kim E."/>
            <person name="Brettar I."/>
            <person name="Rodrigues J."/>
            <person name="Konstantinidis K."/>
            <person name="Klappenbach J."/>
            <person name="Hofle M."/>
            <person name="Tiedje J."/>
            <person name="Richardson P."/>
        </authorList>
    </citation>
    <scope>NUCLEOTIDE SEQUENCE [LARGE SCALE GENOMIC DNA]</scope>
    <source>
        <strain evidence="1 2">OS195</strain>
    </source>
</reference>
<dbReference type="Proteomes" id="UP000000770">
    <property type="component" value="Chromosome"/>
</dbReference>
<dbReference type="EMBL" id="CP000891">
    <property type="protein sequence ID" value="ABX47935.1"/>
    <property type="molecule type" value="Genomic_DNA"/>
</dbReference>
<dbReference type="AlphaFoldDB" id="A9L136"/>